<evidence type="ECO:0000313" key="3">
    <source>
        <dbReference type="Proteomes" id="UP001385951"/>
    </source>
</evidence>
<evidence type="ECO:0000256" key="1">
    <source>
        <dbReference type="SAM" id="MobiDB-lite"/>
    </source>
</evidence>
<feature type="region of interest" description="Disordered" evidence="1">
    <location>
        <begin position="355"/>
        <end position="383"/>
    </location>
</feature>
<proteinExistence type="predicted"/>
<organism evidence="2 3">
    <name type="scientific">Cerrena zonata</name>
    <dbReference type="NCBI Taxonomy" id="2478898"/>
    <lineage>
        <taxon>Eukaryota</taxon>
        <taxon>Fungi</taxon>
        <taxon>Dikarya</taxon>
        <taxon>Basidiomycota</taxon>
        <taxon>Agaricomycotina</taxon>
        <taxon>Agaricomycetes</taxon>
        <taxon>Polyporales</taxon>
        <taxon>Cerrenaceae</taxon>
        <taxon>Cerrena</taxon>
    </lineage>
</organism>
<feature type="region of interest" description="Disordered" evidence="1">
    <location>
        <begin position="538"/>
        <end position="574"/>
    </location>
</feature>
<comment type="caution">
    <text evidence="2">The sequence shown here is derived from an EMBL/GenBank/DDBJ whole genome shotgun (WGS) entry which is preliminary data.</text>
</comment>
<evidence type="ECO:0000313" key="2">
    <source>
        <dbReference type="EMBL" id="KAK7683389.1"/>
    </source>
</evidence>
<sequence length="574" mass="64273">MTSVYGSKITSGSATEQDSHVNDKVLCSLLIVHDNGIHPQDEAFWYKYDPYTRSDIMNKLETLTPAEVYQQNLSELGYGTPLWRPEPTGRKGRPRAEVFIGDVGRINPSDGSWDRFFNVLKPASHRYNAEGVPKSFEVLDPAQTHPPRISPGQLSPQVYSSRTIHNKAFTAKGAGGSGGVKGSIIARYECTSDSGALLALQDAGNQEVVEDNLDWIEYMEKHHYSWYQWATQEPRRWVLNKEDIVLVRGWVKADKWSLASFENQGQAMSFALVGEVPYFSFGGSLSIEHQINRPDSRRTSRTFTTVPSAKPAKASKKPPKPRKPLLAKPHTPTNCVFLLTYNAKYRTLGRIPSVMKAQAEPTKPPNDRFSDDDSEGAARVESSVEIDPDVDTGYYKVWLPVDRVLGHLLKASPGADIAITPNTFLHPQTGKPIEINCLSEEELQQLFPSMLTRGGAATVNFETLRDKYYPPNLLSNIDHNIKINIMSPHETSEPEVTTVTHREQAPPKKVGNLTLSFLFSRSRQAFVASLSPRQDYDMPQPWLSKETVRKGNRQASSHTRVSRVKTSRRLSLAL</sequence>
<dbReference type="EMBL" id="JASBNA010000031">
    <property type="protein sequence ID" value="KAK7683389.1"/>
    <property type="molecule type" value="Genomic_DNA"/>
</dbReference>
<dbReference type="Proteomes" id="UP001385951">
    <property type="component" value="Unassembled WGS sequence"/>
</dbReference>
<keyword evidence="3" id="KW-1185">Reference proteome</keyword>
<gene>
    <name evidence="2" type="ORF">QCA50_013651</name>
</gene>
<name>A0AAW0FWC4_9APHY</name>
<feature type="region of interest" description="Disordered" evidence="1">
    <location>
        <begin position="291"/>
        <end position="329"/>
    </location>
</feature>
<accession>A0AAW0FWC4</accession>
<dbReference type="AlphaFoldDB" id="A0AAW0FWC4"/>
<feature type="compositionally biased region" description="Basic residues" evidence="1">
    <location>
        <begin position="313"/>
        <end position="325"/>
    </location>
</feature>
<evidence type="ECO:0008006" key="4">
    <source>
        <dbReference type="Google" id="ProtNLM"/>
    </source>
</evidence>
<protein>
    <recommendedName>
        <fullName evidence="4">Cryptic loci regulator 2 N-terminal domain-containing protein</fullName>
    </recommendedName>
</protein>
<reference evidence="2 3" key="1">
    <citation type="submission" date="2022-09" db="EMBL/GenBank/DDBJ databases">
        <authorList>
            <person name="Palmer J.M."/>
        </authorList>
    </citation>
    <scope>NUCLEOTIDE SEQUENCE [LARGE SCALE GENOMIC DNA]</scope>
    <source>
        <strain evidence="2 3">DSM 7382</strain>
    </source>
</reference>